<dbReference type="SMART" id="SM00290">
    <property type="entry name" value="ZnF_UBP"/>
    <property type="match status" value="1"/>
</dbReference>
<evidence type="ECO:0000256" key="5">
    <source>
        <dbReference type="SAM" id="Coils"/>
    </source>
</evidence>
<evidence type="ECO:0000313" key="9">
    <source>
        <dbReference type="EMBL" id="KAL3777293.1"/>
    </source>
</evidence>
<keyword evidence="2 4" id="KW-0863">Zinc-finger</keyword>
<dbReference type="EMBL" id="JALLPJ020001053">
    <property type="protein sequence ID" value="KAL3777293.1"/>
    <property type="molecule type" value="Genomic_DNA"/>
</dbReference>
<comment type="caution">
    <text evidence="9">The sequence shown here is derived from an EMBL/GenBank/DDBJ whole genome shotgun (WGS) entry which is preliminary data.</text>
</comment>
<keyword evidence="3" id="KW-0862">Zinc</keyword>
<name>A0ABD3NPR6_9STRA</name>
<keyword evidence="10" id="KW-1185">Reference proteome</keyword>
<feature type="domain" description="UBP-type" evidence="8">
    <location>
        <begin position="392"/>
        <end position="503"/>
    </location>
</feature>
<dbReference type="InterPro" id="IPR018957">
    <property type="entry name" value="Znf_C3HC4_RING-type"/>
</dbReference>
<dbReference type="PANTHER" id="PTHR24007">
    <property type="entry name" value="BRCA1-ASSOCIATED PROTEIN"/>
    <property type="match status" value="1"/>
</dbReference>
<dbReference type="Proteomes" id="UP001530400">
    <property type="component" value="Unassembled WGS sequence"/>
</dbReference>
<feature type="region of interest" description="Disordered" evidence="6">
    <location>
        <begin position="128"/>
        <end position="147"/>
    </location>
</feature>
<evidence type="ECO:0000313" key="10">
    <source>
        <dbReference type="Proteomes" id="UP001530400"/>
    </source>
</evidence>
<feature type="coiled-coil region" evidence="5">
    <location>
        <begin position="562"/>
        <end position="660"/>
    </location>
</feature>
<dbReference type="Gene3D" id="3.30.40.10">
    <property type="entry name" value="Zinc/RING finger domain, C3HC4 (zinc finger)"/>
    <property type="match status" value="2"/>
</dbReference>
<dbReference type="InterPro" id="IPR047243">
    <property type="entry name" value="RING-H2_BRAP2"/>
</dbReference>
<gene>
    <name evidence="9" type="ORF">ACHAWO_002119</name>
</gene>
<evidence type="ECO:0000256" key="1">
    <source>
        <dbReference type="ARBA" id="ARBA00022723"/>
    </source>
</evidence>
<dbReference type="PROSITE" id="PS50271">
    <property type="entry name" value="ZF_UBP"/>
    <property type="match status" value="1"/>
</dbReference>
<evidence type="ECO:0000256" key="3">
    <source>
        <dbReference type="ARBA" id="ARBA00022833"/>
    </source>
</evidence>
<feature type="domain" description="RING-type" evidence="7">
    <location>
        <begin position="343"/>
        <end position="395"/>
    </location>
</feature>
<organism evidence="9 10">
    <name type="scientific">Cyclotella atomus</name>
    <dbReference type="NCBI Taxonomy" id="382360"/>
    <lineage>
        <taxon>Eukaryota</taxon>
        <taxon>Sar</taxon>
        <taxon>Stramenopiles</taxon>
        <taxon>Ochrophyta</taxon>
        <taxon>Bacillariophyta</taxon>
        <taxon>Coscinodiscophyceae</taxon>
        <taxon>Thalassiosirophycidae</taxon>
        <taxon>Stephanodiscales</taxon>
        <taxon>Stephanodiscaceae</taxon>
        <taxon>Cyclotella</taxon>
    </lineage>
</organism>
<dbReference type="PROSITE" id="PS50089">
    <property type="entry name" value="ZF_RING_2"/>
    <property type="match status" value="1"/>
</dbReference>
<feature type="compositionally biased region" description="Basic residues" evidence="6">
    <location>
        <begin position="136"/>
        <end position="145"/>
    </location>
</feature>
<keyword evidence="5" id="KW-0175">Coiled coil</keyword>
<evidence type="ECO:0000256" key="2">
    <source>
        <dbReference type="ARBA" id="ARBA00022771"/>
    </source>
</evidence>
<dbReference type="GO" id="GO:0008270">
    <property type="term" value="F:zinc ion binding"/>
    <property type="evidence" value="ECO:0007669"/>
    <property type="project" value="UniProtKB-KW"/>
</dbReference>
<evidence type="ECO:0008006" key="11">
    <source>
        <dbReference type="Google" id="ProtNLM"/>
    </source>
</evidence>
<evidence type="ECO:0000259" key="7">
    <source>
        <dbReference type="PROSITE" id="PS50089"/>
    </source>
</evidence>
<reference evidence="9 10" key="1">
    <citation type="submission" date="2024-10" db="EMBL/GenBank/DDBJ databases">
        <title>Updated reference genomes for cyclostephanoid diatoms.</title>
        <authorList>
            <person name="Roberts W.R."/>
            <person name="Alverson A.J."/>
        </authorList>
    </citation>
    <scope>NUCLEOTIDE SEQUENCE [LARGE SCALE GENOMIC DNA]</scope>
    <source>
        <strain evidence="9 10">AJA010-31</strain>
    </source>
</reference>
<evidence type="ECO:0000256" key="4">
    <source>
        <dbReference type="PROSITE-ProRule" id="PRU00502"/>
    </source>
</evidence>
<dbReference type="AlphaFoldDB" id="A0ABD3NPR6"/>
<keyword evidence="1" id="KW-0479">Metal-binding</keyword>
<dbReference type="PANTHER" id="PTHR24007:SF7">
    <property type="entry name" value="BRCA1-ASSOCIATED PROTEIN"/>
    <property type="match status" value="1"/>
</dbReference>
<sequence>MAETLSNKQPRHRLRRWLVAFGNPALGTYNGSIVTVHSRKVEQQHSRVEDCTSEDDESSCSSFSSCSSLNSLLQEDYDCGDESKGHKKANRTAVMTNVPPHQVPDGVLNLVRSHRPFIEHVRIVIGSSKSQERERRRARQWKKRQQQQQEQQQNECFRARSQTWACENDDISQADAIHESLSSTFAQTTLNDQTSLELDLVKPKITRDGRSYSLDVMHASQTNLAQLNENIDVDTAAEEEKYDQLEAPDDEDKNYHLLFVLDSDSSAQTFVTDLHQRPLQSIIFMDIVSDTTLDETETCSVYHVIHVEGENGVNLLGPFFAPSTSKDENAVATTQHAMDEQQCPVCLEKMALPSTSSALTAANVASMSILTTVCNHSFHIDCLARWQDSPCPVCRYDHSGLNETLSRCHACSSTQRNYVCLICGVVSCATGPSASSSRSLSISETEQQVPSQRGHALEHYEDTLHAYALDTETQHVWDFAGGGYVHRLLQNEDGKIVEIADPRLVDAIREQELLGETTGNPSSPLTAMERSTIPTYSSSAEDDEAIHRKLESFAGQYYTLLKSQLEQQRNYYEGRLEAIRREYIAAPESKPRSTSDLISALKQERNQLEQRCTTLRRKHKKVHEQAIFLKDMNESLEKDRIVFRQQIAAAQSELQEARELTQQMLSPLEERVHSLMLQLTGEDVDSRKPAAK</sequence>
<accession>A0ABD3NPR6</accession>
<evidence type="ECO:0000256" key="6">
    <source>
        <dbReference type="SAM" id="MobiDB-lite"/>
    </source>
</evidence>
<dbReference type="Pfam" id="PF00097">
    <property type="entry name" value="zf-C3HC4"/>
    <property type="match status" value="1"/>
</dbReference>
<dbReference type="Pfam" id="PF02148">
    <property type="entry name" value="zf-UBP"/>
    <property type="match status" value="1"/>
</dbReference>
<dbReference type="InterPro" id="IPR001607">
    <property type="entry name" value="Znf_UBP"/>
</dbReference>
<dbReference type="InterPro" id="IPR013083">
    <property type="entry name" value="Znf_RING/FYVE/PHD"/>
</dbReference>
<evidence type="ECO:0000259" key="8">
    <source>
        <dbReference type="PROSITE" id="PS50271"/>
    </source>
</evidence>
<dbReference type="InterPro" id="IPR001841">
    <property type="entry name" value="Znf_RING"/>
</dbReference>
<dbReference type="SMART" id="SM00184">
    <property type="entry name" value="RING"/>
    <property type="match status" value="1"/>
</dbReference>
<proteinExistence type="predicted"/>
<dbReference type="CDD" id="cd16457">
    <property type="entry name" value="RING-H2_BRAP2"/>
    <property type="match status" value="1"/>
</dbReference>
<dbReference type="SUPFAM" id="SSF57850">
    <property type="entry name" value="RING/U-box"/>
    <property type="match status" value="2"/>
</dbReference>
<protein>
    <recommendedName>
        <fullName evidence="11">RING-type domain-containing protein</fullName>
    </recommendedName>
</protein>